<dbReference type="AlphaFoldDB" id="A0A6G1AIG8"/>
<keyword evidence="1" id="KW-1133">Transmembrane helix</keyword>
<gene>
    <name evidence="2" type="primary">Erv31_6</name>
    <name evidence="2" type="ORF">FOF47_R19611</name>
</gene>
<dbReference type="CDD" id="cd09850">
    <property type="entry name" value="Ebola-like_HR1-HR2"/>
    <property type="match status" value="1"/>
</dbReference>
<organism evidence="2 3">
    <name type="scientific">Crocuta crocuta</name>
    <name type="common">Spotted hyena</name>
    <dbReference type="NCBI Taxonomy" id="9678"/>
    <lineage>
        <taxon>Eukaryota</taxon>
        <taxon>Metazoa</taxon>
        <taxon>Chordata</taxon>
        <taxon>Craniata</taxon>
        <taxon>Vertebrata</taxon>
        <taxon>Euteleostomi</taxon>
        <taxon>Mammalia</taxon>
        <taxon>Eutheria</taxon>
        <taxon>Laurasiatheria</taxon>
        <taxon>Carnivora</taxon>
        <taxon>Feliformia</taxon>
        <taxon>Hyaenidae</taxon>
        <taxon>Crocuta</taxon>
    </lineage>
</organism>
<dbReference type="Proteomes" id="UP000475037">
    <property type="component" value="Unassembled WGS sequence"/>
</dbReference>
<evidence type="ECO:0000313" key="2">
    <source>
        <dbReference type="EMBL" id="KAF0875481.1"/>
    </source>
</evidence>
<protein>
    <submittedName>
        <fullName evidence="2">ENR1 protein</fullName>
    </submittedName>
</protein>
<dbReference type="PANTHER" id="PTHR10424">
    <property type="entry name" value="VIRAL ENVELOPE PROTEIN"/>
    <property type="match status" value="1"/>
</dbReference>
<evidence type="ECO:0000313" key="3">
    <source>
        <dbReference type="Proteomes" id="UP000475037"/>
    </source>
</evidence>
<evidence type="ECO:0000256" key="1">
    <source>
        <dbReference type="SAM" id="Phobius"/>
    </source>
</evidence>
<proteinExistence type="predicted"/>
<feature type="non-terminal residue" evidence="2">
    <location>
        <position position="163"/>
    </location>
</feature>
<keyword evidence="3" id="KW-1185">Reference proteome</keyword>
<keyword evidence="1" id="KW-0472">Membrane</keyword>
<keyword evidence="1" id="KW-0812">Transmembrane</keyword>
<reference evidence="2 3" key="1">
    <citation type="submission" date="2019-11" db="EMBL/GenBank/DDBJ databases">
        <authorList>
            <person name="Yang C."/>
            <person name="Li F."/>
        </authorList>
    </citation>
    <scope>NUCLEOTIDE SEQUENCE [LARGE SCALE GENOMIC DNA]</scope>
    <source>
        <strain evidence="2">KB4526</strain>
        <tissue evidence="2">Muscle</tissue>
    </source>
</reference>
<dbReference type="Gene3D" id="1.10.287.210">
    <property type="match status" value="1"/>
</dbReference>
<dbReference type="EMBL" id="VOAJ01005114">
    <property type="protein sequence ID" value="KAF0875481.1"/>
    <property type="molecule type" value="Genomic_DNA"/>
</dbReference>
<dbReference type="PANTHER" id="PTHR10424:SF68">
    <property type="entry name" value="ENDOGENOUS RETROVIRUS GROUP 3 MEMBER 1 ENV POLYPROTEIN"/>
    <property type="match status" value="1"/>
</dbReference>
<dbReference type="InterPro" id="IPR018154">
    <property type="entry name" value="TLV/ENV_coat_polyprotein"/>
</dbReference>
<feature type="non-terminal residue" evidence="2">
    <location>
        <position position="1"/>
    </location>
</feature>
<dbReference type="SUPFAM" id="SSF58069">
    <property type="entry name" value="Virus ectodomain"/>
    <property type="match status" value="1"/>
</dbReference>
<accession>A0A6G1AIG8</accession>
<name>A0A6G1AIG8_CROCR</name>
<sequence length="163" mass="18068">RLQAVVEIIINEAARALNSLAKQQTKMLKAIYQNRLALDYLLASEGGVCGKFNLSNCCLQTDDEGKVIERVTDRMRKVAHVPVQTWNGWSPRELFGGWFSSFGGFKALIGLVLLTLGGCLLVPCLAPLTIRSVSSLIETMVERKTAAHVMMLWKYKPLSQDDA</sequence>
<comment type="caution">
    <text evidence="2">The sequence shown here is derived from an EMBL/GenBank/DDBJ whole genome shotgun (WGS) entry which is preliminary data.</text>
</comment>
<dbReference type="Pfam" id="PF00429">
    <property type="entry name" value="TLV_coat"/>
    <property type="match status" value="1"/>
</dbReference>
<feature type="transmembrane region" description="Helical" evidence="1">
    <location>
        <begin position="107"/>
        <end position="130"/>
    </location>
</feature>